<evidence type="ECO:0000256" key="1">
    <source>
        <dbReference type="SAM" id="MobiDB-lite"/>
    </source>
</evidence>
<name>A0A8D2L518_VARKO</name>
<reference evidence="2" key="1">
    <citation type="submission" date="2025-08" db="UniProtKB">
        <authorList>
            <consortium name="Ensembl"/>
        </authorList>
    </citation>
    <scope>IDENTIFICATION</scope>
</reference>
<keyword evidence="3" id="KW-1185">Reference proteome</keyword>
<feature type="region of interest" description="Disordered" evidence="1">
    <location>
        <begin position="1"/>
        <end position="49"/>
    </location>
</feature>
<evidence type="ECO:0000313" key="2">
    <source>
        <dbReference type="Ensembl" id="ENSVKKP00000016741.1"/>
    </source>
</evidence>
<dbReference type="Proteomes" id="UP000694545">
    <property type="component" value="Unplaced"/>
</dbReference>
<proteinExistence type="predicted"/>
<protein>
    <submittedName>
        <fullName evidence="2">Uncharacterized protein</fullName>
    </submittedName>
</protein>
<sequence length="104" mass="10723">MQRLAGRAWLEPGSPACSAEDVLPAAGPRHPIAPRPAPGPSLAEERLPPGADRVALKKEIGLLSACAIIIGESGGRGSSSCTSEEENEQSAGGTSYFRVRSALE</sequence>
<evidence type="ECO:0000313" key="3">
    <source>
        <dbReference type="Proteomes" id="UP000694545"/>
    </source>
</evidence>
<dbReference type="Ensembl" id="ENSVKKT00000017156.1">
    <property type="protein sequence ID" value="ENSVKKP00000016741.1"/>
    <property type="gene ID" value="ENSVKKG00000011442.1"/>
</dbReference>
<accession>A0A8D2L518</accession>
<feature type="region of interest" description="Disordered" evidence="1">
    <location>
        <begin position="72"/>
        <end position="104"/>
    </location>
</feature>
<reference evidence="2" key="2">
    <citation type="submission" date="2025-09" db="UniProtKB">
        <authorList>
            <consortium name="Ensembl"/>
        </authorList>
    </citation>
    <scope>IDENTIFICATION</scope>
</reference>
<dbReference type="AlphaFoldDB" id="A0A8D2L518"/>
<organism evidence="2 3">
    <name type="scientific">Varanus komodoensis</name>
    <name type="common">Komodo dragon</name>
    <dbReference type="NCBI Taxonomy" id="61221"/>
    <lineage>
        <taxon>Eukaryota</taxon>
        <taxon>Metazoa</taxon>
        <taxon>Chordata</taxon>
        <taxon>Craniata</taxon>
        <taxon>Vertebrata</taxon>
        <taxon>Euteleostomi</taxon>
        <taxon>Lepidosauria</taxon>
        <taxon>Squamata</taxon>
        <taxon>Bifurcata</taxon>
        <taxon>Unidentata</taxon>
        <taxon>Episquamata</taxon>
        <taxon>Toxicofera</taxon>
        <taxon>Anguimorpha</taxon>
        <taxon>Paleoanguimorpha</taxon>
        <taxon>Varanoidea</taxon>
        <taxon>Varanidae</taxon>
        <taxon>Varanus</taxon>
    </lineage>
</organism>